<evidence type="ECO:0000313" key="4">
    <source>
        <dbReference type="Proteomes" id="UP001203852"/>
    </source>
</evidence>
<organism evidence="3 4">
    <name type="scientific">Exophiala viscosa</name>
    <dbReference type="NCBI Taxonomy" id="2486360"/>
    <lineage>
        <taxon>Eukaryota</taxon>
        <taxon>Fungi</taxon>
        <taxon>Dikarya</taxon>
        <taxon>Ascomycota</taxon>
        <taxon>Pezizomycotina</taxon>
        <taxon>Eurotiomycetes</taxon>
        <taxon>Chaetothyriomycetidae</taxon>
        <taxon>Chaetothyriales</taxon>
        <taxon>Herpotrichiellaceae</taxon>
        <taxon>Exophiala</taxon>
    </lineage>
</organism>
<evidence type="ECO:0008006" key="5">
    <source>
        <dbReference type="Google" id="ProtNLM"/>
    </source>
</evidence>
<feature type="transmembrane region" description="Helical" evidence="2">
    <location>
        <begin position="7"/>
        <end position="30"/>
    </location>
</feature>
<reference evidence="3" key="1">
    <citation type="journal article" date="2022" name="bioRxiv">
        <title>Deciphering the potential niche of two novel black yeast fungi from a biological soil crust based on their genomes, phenotypes, and melanin regulation.</title>
        <authorList>
            <consortium name="DOE Joint Genome Institute"/>
            <person name="Carr E.C."/>
            <person name="Barton Q."/>
            <person name="Grambo S."/>
            <person name="Sullivan M."/>
            <person name="Renfro C.M."/>
            <person name="Kuo A."/>
            <person name="Pangilinan J."/>
            <person name="Lipzen A."/>
            <person name="Keymanesh K."/>
            <person name="Savage E."/>
            <person name="Barry K."/>
            <person name="Grigoriev I.V."/>
            <person name="Riekhof W.R."/>
            <person name="Harris S.S."/>
        </authorList>
    </citation>
    <scope>NUCLEOTIDE SEQUENCE</scope>
    <source>
        <strain evidence="3">JF 03-4F</strain>
    </source>
</reference>
<gene>
    <name evidence="3" type="ORF">EDD36DRAFT_419490</name>
</gene>
<dbReference type="AlphaFoldDB" id="A0AAN6DXZ7"/>
<feature type="region of interest" description="Disordered" evidence="1">
    <location>
        <begin position="126"/>
        <end position="184"/>
    </location>
</feature>
<comment type="caution">
    <text evidence="3">The sequence shown here is derived from an EMBL/GenBank/DDBJ whole genome shotgun (WGS) entry which is preliminary data.</text>
</comment>
<evidence type="ECO:0000256" key="1">
    <source>
        <dbReference type="SAM" id="MobiDB-lite"/>
    </source>
</evidence>
<evidence type="ECO:0000313" key="3">
    <source>
        <dbReference type="EMBL" id="KAI1613352.1"/>
    </source>
</evidence>
<feature type="transmembrane region" description="Helical" evidence="2">
    <location>
        <begin position="42"/>
        <end position="60"/>
    </location>
</feature>
<feature type="compositionally biased region" description="Polar residues" evidence="1">
    <location>
        <begin position="147"/>
        <end position="157"/>
    </location>
</feature>
<dbReference type="EMBL" id="MU404354">
    <property type="protein sequence ID" value="KAI1613352.1"/>
    <property type="molecule type" value="Genomic_DNA"/>
</dbReference>
<evidence type="ECO:0000256" key="2">
    <source>
        <dbReference type="SAM" id="Phobius"/>
    </source>
</evidence>
<accession>A0AAN6DXZ7</accession>
<protein>
    <recommendedName>
        <fullName evidence="5">Transmembrane protein</fullName>
    </recommendedName>
</protein>
<sequence>MSRVEMLMCALVHATHILLSMIGGNIDILASRVLESIRSHCLSLLSVSLGCCIVVAIWLSSRTRGYNSERHVSVRAMSRPDLLADAKDCPAAFLDTVSAMEAGQLPPLTSGYLAALADMKAFHDTTDGHDQRFSKGGAPAVMGPPTSEAQTSSTPDDQQVPWRRHSYPSAQKQDGLLHDTSKQDETQYLLDERDGDVIWRRRTLVFEGKT</sequence>
<keyword evidence="2" id="KW-0472">Membrane</keyword>
<dbReference type="Proteomes" id="UP001203852">
    <property type="component" value="Unassembled WGS sequence"/>
</dbReference>
<keyword evidence="2" id="KW-1133">Transmembrane helix</keyword>
<keyword evidence="4" id="KW-1185">Reference proteome</keyword>
<keyword evidence="2" id="KW-0812">Transmembrane</keyword>
<name>A0AAN6DXZ7_9EURO</name>
<feature type="compositionally biased region" description="Basic and acidic residues" evidence="1">
    <location>
        <begin position="175"/>
        <end position="184"/>
    </location>
</feature>
<proteinExistence type="predicted"/>